<evidence type="ECO:0000259" key="2">
    <source>
        <dbReference type="Pfam" id="PF00144"/>
    </source>
</evidence>
<evidence type="ECO:0000259" key="3">
    <source>
        <dbReference type="Pfam" id="PF01261"/>
    </source>
</evidence>
<dbReference type="Gene3D" id="3.20.20.150">
    <property type="entry name" value="Divalent-metal-dependent TIM barrel enzymes"/>
    <property type="match status" value="1"/>
</dbReference>
<feature type="compositionally biased region" description="Pro residues" evidence="1">
    <location>
        <begin position="9"/>
        <end position="19"/>
    </location>
</feature>
<gene>
    <name evidence="4" type="ORF">CGL56_03560</name>
</gene>
<proteinExistence type="predicted"/>
<name>A0A2G0CJI7_9BACT</name>
<reference evidence="4 5" key="1">
    <citation type="submission" date="2017-10" db="EMBL/GenBank/DDBJ databases">
        <title>The draft genome sequence of Lewinella marina KCTC 32374.</title>
        <authorList>
            <person name="Wang K."/>
        </authorList>
    </citation>
    <scope>NUCLEOTIDE SEQUENCE [LARGE SCALE GENOMIC DNA]</scope>
    <source>
        <strain evidence="4 5">MKG-38</strain>
    </source>
</reference>
<dbReference type="AlphaFoldDB" id="A0A2G0CJI7"/>
<dbReference type="Proteomes" id="UP000226437">
    <property type="component" value="Unassembled WGS sequence"/>
</dbReference>
<dbReference type="Pfam" id="PF00144">
    <property type="entry name" value="Beta-lactamase"/>
    <property type="match status" value="1"/>
</dbReference>
<comment type="caution">
    <text evidence="4">The sequence shown here is derived from an EMBL/GenBank/DDBJ whole genome shotgun (WGS) entry which is preliminary data.</text>
</comment>
<dbReference type="InterPro" id="IPR001466">
    <property type="entry name" value="Beta-lactam-related"/>
</dbReference>
<protein>
    <recommendedName>
        <fullName evidence="6">Serine hydrolase</fullName>
    </recommendedName>
</protein>
<keyword evidence="5" id="KW-1185">Reference proteome</keyword>
<dbReference type="Gene3D" id="3.40.710.10">
    <property type="entry name" value="DD-peptidase/beta-lactamase superfamily"/>
    <property type="match status" value="1"/>
</dbReference>
<dbReference type="PANTHER" id="PTHR43283:SF3">
    <property type="entry name" value="BETA-LACTAMASE FAMILY PROTEIN (AFU_ORTHOLOGUE AFUA_5G07500)"/>
    <property type="match status" value="1"/>
</dbReference>
<dbReference type="EMBL" id="PDLO01000001">
    <property type="protein sequence ID" value="PHL00132.1"/>
    <property type="molecule type" value="Genomic_DNA"/>
</dbReference>
<dbReference type="InterPro" id="IPR012338">
    <property type="entry name" value="Beta-lactam/transpept-like"/>
</dbReference>
<evidence type="ECO:0000313" key="4">
    <source>
        <dbReference type="EMBL" id="PHL00132.1"/>
    </source>
</evidence>
<accession>A0A2G0CJI7</accession>
<sequence length="772" mass="84667">MATMTSPWGPSPSIPPPYPTAWKPAGGRAPPTCCCWKTSGREPLSSDSPGVKRHTGSLSSPKFLPPMRYLVFLLFLFSACAATDAPRTATTAEHGGPRYSLGQWSFHRALFDGEMSNFDFVRTAGEMGFEGVELVNQFFADRVDNPAFLDSLKATAADAGVELTMLLIDGAGNLGASDPVARNAAVEQHLAWLEATQRLGIPAMRINAHGDGDAEQVLKASVDGIGRLARAANQRGIRILIENHGGWSNSGAWLTELLSRLREYEVGSVADFDNWCIERDNGQLWGGNCTKRYDRYEGLQELMPYAGGVSVKAFNFDQDGRETSMDFAALFDIIRASGYDGYLGIEYEGDSLPPREGIEKTRALAERSWPRREVVGAPAMERIDSTLEGFVRRGDVAGVSALVYEKGEEVYFGAFGEADREAGTPMQRNTIVQIYSMTKPVTGVALMQLYEAGKFQLDDPLADYLPEFANLRVYQGVGDAGAMNTTAPGRPLTVRDITRHTSGFYNGGDTPGLQAAYEAADLRNYDNTLSAMGAKLGRLPLLFEPGTQWHYGLSVDVQALLVERLSGQPFDAYIREHILDPLGMDETRYVVPEADLDRFSAAYNRAADGTLTQLPNEEAHAFNLRKWPLTPGGFGLTSTLDDYMTFARMLVNEGTLEGTTILQPETVRLMRTNHLADTVTERSWLPSKGQVGFGIDFAVRQRPPATAEENPGTVGEFFWDGAASTLFWVDPANELTAVLFVQLFPYDQIGLHHDFRRAVYGPFRPLPTAAGH</sequence>
<dbReference type="InterPro" id="IPR013022">
    <property type="entry name" value="Xyl_isomerase-like_TIM-brl"/>
</dbReference>
<dbReference type="PANTHER" id="PTHR43283">
    <property type="entry name" value="BETA-LACTAMASE-RELATED"/>
    <property type="match status" value="1"/>
</dbReference>
<dbReference type="InterPro" id="IPR050789">
    <property type="entry name" value="Diverse_Enzym_Activities"/>
</dbReference>
<evidence type="ECO:0000256" key="1">
    <source>
        <dbReference type="SAM" id="MobiDB-lite"/>
    </source>
</evidence>
<organism evidence="4 5">
    <name type="scientific">Neolewinella marina</name>
    <dbReference type="NCBI Taxonomy" id="438751"/>
    <lineage>
        <taxon>Bacteria</taxon>
        <taxon>Pseudomonadati</taxon>
        <taxon>Bacteroidota</taxon>
        <taxon>Saprospiria</taxon>
        <taxon>Saprospirales</taxon>
        <taxon>Lewinellaceae</taxon>
        <taxon>Neolewinella</taxon>
    </lineage>
</organism>
<feature type="domain" description="Xylose isomerase-like TIM barrel" evidence="3">
    <location>
        <begin position="122"/>
        <end position="362"/>
    </location>
</feature>
<dbReference type="SUPFAM" id="SSF51658">
    <property type="entry name" value="Xylose isomerase-like"/>
    <property type="match status" value="1"/>
</dbReference>
<dbReference type="OrthoDB" id="1522765at2"/>
<dbReference type="Pfam" id="PF01261">
    <property type="entry name" value="AP_endonuc_2"/>
    <property type="match status" value="1"/>
</dbReference>
<feature type="domain" description="Beta-lactamase-related" evidence="2">
    <location>
        <begin position="384"/>
        <end position="748"/>
    </location>
</feature>
<dbReference type="InterPro" id="IPR036237">
    <property type="entry name" value="Xyl_isomerase-like_sf"/>
</dbReference>
<dbReference type="SUPFAM" id="SSF56601">
    <property type="entry name" value="beta-lactamase/transpeptidase-like"/>
    <property type="match status" value="1"/>
</dbReference>
<feature type="region of interest" description="Disordered" evidence="1">
    <location>
        <begin position="1"/>
        <end position="22"/>
    </location>
</feature>
<evidence type="ECO:0008006" key="6">
    <source>
        <dbReference type="Google" id="ProtNLM"/>
    </source>
</evidence>
<evidence type="ECO:0000313" key="5">
    <source>
        <dbReference type="Proteomes" id="UP000226437"/>
    </source>
</evidence>